<gene>
    <name evidence="2" type="ORF">GS398_18150</name>
</gene>
<evidence type="ECO:0000313" key="3">
    <source>
        <dbReference type="Proteomes" id="UP000451233"/>
    </source>
</evidence>
<dbReference type="Proteomes" id="UP000451233">
    <property type="component" value="Unassembled WGS sequence"/>
</dbReference>
<organism evidence="2 3">
    <name type="scientific">Hufsiella ginkgonis</name>
    <dbReference type="NCBI Taxonomy" id="2695274"/>
    <lineage>
        <taxon>Bacteria</taxon>
        <taxon>Pseudomonadati</taxon>
        <taxon>Bacteroidota</taxon>
        <taxon>Sphingobacteriia</taxon>
        <taxon>Sphingobacteriales</taxon>
        <taxon>Sphingobacteriaceae</taxon>
        <taxon>Hufsiella</taxon>
    </lineage>
</organism>
<evidence type="ECO:0000256" key="1">
    <source>
        <dbReference type="SAM" id="Phobius"/>
    </source>
</evidence>
<sequence>MKPHLITHIQQSSPVSGDYPVAIAMIVGNALIIGVCSLVAFGLIELL</sequence>
<dbReference type="AlphaFoldDB" id="A0A7K1Y3H0"/>
<dbReference type="RefSeq" id="WP_160908222.1">
    <property type="nucleotide sequence ID" value="NZ_WVHS01000004.1"/>
</dbReference>
<keyword evidence="1" id="KW-1133">Transmembrane helix</keyword>
<protein>
    <submittedName>
        <fullName evidence="2">Uncharacterized protein</fullName>
    </submittedName>
</protein>
<reference evidence="2 3" key="1">
    <citation type="submission" date="2019-11" db="EMBL/GenBank/DDBJ databases">
        <title>Pedobacter sp. HMF7056 Genome sequencing and assembly.</title>
        <authorList>
            <person name="Kang H."/>
            <person name="Kim H."/>
            <person name="Joh K."/>
        </authorList>
    </citation>
    <scope>NUCLEOTIDE SEQUENCE [LARGE SCALE GENOMIC DNA]</scope>
    <source>
        <strain evidence="2 3">HMF7056</strain>
    </source>
</reference>
<feature type="transmembrane region" description="Helical" evidence="1">
    <location>
        <begin position="21"/>
        <end position="44"/>
    </location>
</feature>
<dbReference type="EMBL" id="WVHS01000004">
    <property type="protein sequence ID" value="MXV17226.1"/>
    <property type="molecule type" value="Genomic_DNA"/>
</dbReference>
<keyword evidence="1" id="KW-0472">Membrane</keyword>
<keyword evidence="3" id="KW-1185">Reference proteome</keyword>
<name>A0A7K1Y3H0_9SPHI</name>
<keyword evidence="1" id="KW-0812">Transmembrane</keyword>
<proteinExistence type="predicted"/>
<accession>A0A7K1Y3H0</accession>
<evidence type="ECO:0000313" key="2">
    <source>
        <dbReference type="EMBL" id="MXV17226.1"/>
    </source>
</evidence>
<comment type="caution">
    <text evidence="2">The sequence shown here is derived from an EMBL/GenBank/DDBJ whole genome shotgun (WGS) entry which is preliminary data.</text>
</comment>